<sequence>MTTGIVQDQNLEKHIEKQMGCMAGFLQIFDRHQLLTGKRVYSAKRLPPSSSASDSSPEPEKFNGSPAISRELEKHQPRSTDSPDCVKQSPPREPQSPVPETNTVAESQAKMPLPLPVFEFKEATRSSWKFSREAPRLSLDSRAVVDAKGGLHPREIRTNTTMLSTNRCENSGEGADSDIEKQRKSTSVIARLMGLEPLPGSDPEPEMRAELRRSASESRASRDLLQYRFFDVNNFQLRQLQQQANAQGHISSNVVRDKATVVDNRISNRRPTDPKEFGVRNRKPDAAKAPHRGIGQKKSFYDSADFFPEPKHNISIYGEIEKRLKMRGIDEPSKDLETLKQILEALQLKGLLHSKKPTATGQRNFVFDGTISANESPIVVMKPARSPSLFNRTGNDSPPSSFRSSTRARRNLNLGNDALPTASPRRGMPEIDRNIRNQNRVRNSSSPTRSESGVKSPNRRRPVNVNDSGSAADNRRVSPVHSPKVSSRRNASDQQVACRSPRMRKPTVEIYHKEEKVLARPPTEDELSTISESSISTDTERSKLEEYKEGRSLLERCDKLLHSIAEMTATELQPSPVSVLDSSFYKDESLSPSPVMKRCIDYKDQPAESEDDIWSAAMSSIEETSEDCDFVYVSEILRASNYLPEDCNIFLLLEKQQHLKGKDTSQTSTLERRLIFDTIHEILNRNRQLPPWKAIVWGNSNSTPFLDRIWSEFRRIRERDESEEELFDVICGVLRKDLADDSMNGWGECPIEMGDTILDIERLIYKDLIGETIRDLATFSGQCNKVAALRRKLLF</sequence>
<accession>A0ACB9PLS1</accession>
<gene>
    <name evidence="1" type="ORF">L6164_010048</name>
</gene>
<evidence type="ECO:0000313" key="2">
    <source>
        <dbReference type="Proteomes" id="UP000828941"/>
    </source>
</evidence>
<dbReference type="Proteomes" id="UP000828941">
    <property type="component" value="Chromosome 4"/>
</dbReference>
<evidence type="ECO:0000313" key="1">
    <source>
        <dbReference type="EMBL" id="KAI4349462.1"/>
    </source>
</evidence>
<dbReference type="EMBL" id="CM039429">
    <property type="protein sequence ID" value="KAI4349462.1"/>
    <property type="molecule type" value="Genomic_DNA"/>
</dbReference>
<proteinExistence type="predicted"/>
<reference evidence="1 2" key="1">
    <citation type="journal article" date="2022" name="DNA Res.">
        <title>Chromosomal-level genome assembly of the orchid tree Bauhinia variegata (Leguminosae; Cercidoideae) supports the allotetraploid origin hypothesis of Bauhinia.</title>
        <authorList>
            <person name="Zhong Y."/>
            <person name="Chen Y."/>
            <person name="Zheng D."/>
            <person name="Pang J."/>
            <person name="Liu Y."/>
            <person name="Luo S."/>
            <person name="Meng S."/>
            <person name="Qian L."/>
            <person name="Wei D."/>
            <person name="Dai S."/>
            <person name="Zhou R."/>
        </authorList>
    </citation>
    <scope>NUCLEOTIDE SEQUENCE [LARGE SCALE GENOMIC DNA]</scope>
    <source>
        <strain evidence="1">BV-YZ2020</strain>
    </source>
</reference>
<comment type="caution">
    <text evidence="1">The sequence shown here is derived from an EMBL/GenBank/DDBJ whole genome shotgun (WGS) entry which is preliminary data.</text>
</comment>
<organism evidence="1 2">
    <name type="scientific">Bauhinia variegata</name>
    <name type="common">Purple orchid tree</name>
    <name type="synonym">Phanera variegata</name>
    <dbReference type="NCBI Taxonomy" id="167791"/>
    <lineage>
        <taxon>Eukaryota</taxon>
        <taxon>Viridiplantae</taxon>
        <taxon>Streptophyta</taxon>
        <taxon>Embryophyta</taxon>
        <taxon>Tracheophyta</taxon>
        <taxon>Spermatophyta</taxon>
        <taxon>Magnoliopsida</taxon>
        <taxon>eudicotyledons</taxon>
        <taxon>Gunneridae</taxon>
        <taxon>Pentapetalae</taxon>
        <taxon>rosids</taxon>
        <taxon>fabids</taxon>
        <taxon>Fabales</taxon>
        <taxon>Fabaceae</taxon>
        <taxon>Cercidoideae</taxon>
        <taxon>Cercideae</taxon>
        <taxon>Bauhiniinae</taxon>
        <taxon>Bauhinia</taxon>
    </lineage>
</organism>
<protein>
    <submittedName>
        <fullName evidence="1">Uncharacterized protein</fullName>
    </submittedName>
</protein>
<name>A0ACB9PLS1_BAUVA</name>
<keyword evidence="2" id="KW-1185">Reference proteome</keyword>